<evidence type="ECO:0000256" key="5">
    <source>
        <dbReference type="ARBA" id="ARBA00022725"/>
    </source>
</evidence>
<keyword evidence="6" id="KW-1133">Transmembrane helix</keyword>
<reference evidence="10 11" key="1">
    <citation type="journal article" date="2017" name="Curr. Biol.">
        <title>The Evolution of Venom by Co-option of Single-Copy Genes.</title>
        <authorList>
            <person name="Martinson E.O."/>
            <person name="Mrinalini"/>
            <person name="Kelkar Y.D."/>
            <person name="Chang C.H."/>
            <person name="Werren J.H."/>
        </authorList>
    </citation>
    <scope>NUCLEOTIDE SEQUENCE [LARGE SCALE GENOMIC DNA]</scope>
    <source>
        <strain evidence="10 11">Alberta</strain>
        <tissue evidence="10">Whole body</tissue>
    </source>
</reference>
<evidence type="ECO:0000313" key="10">
    <source>
        <dbReference type="EMBL" id="OXU29744.1"/>
    </source>
</evidence>
<dbReference type="OrthoDB" id="6597368at2759"/>
<keyword evidence="7" id="KW-0472">Membrane</keyword>
<dbReference type="GO" id="GO:0004984">
    <property type="term" value="F:olfactory receptor activity"/>
    <property type="evidence" value="ECO:0007669"/>
    <property type="project" value="InterPro"/>
</dbReference>
<evidence type="ECO:0000256" key="2">
    <source>
        <dbReference type="ARBA" id="ARBA00022475"/>
    </source>
</evidence>
<name>A0A232FG64_9HYME</name>
<evidence type="ECO:0000256" key="9">
    <source>
        <dbReference type="ARBA" id="ARBA00023224"/>
    </source>
</evidence>
<dbReference type="GO" id="GO:0005549">
    <property type="term" value="F:odorant binding"/>
    <property type="evidence" value="ECO:0007669"/>
    <property type="project" value="InterPro"/>
</dbReference>
<dbReference type="EMBL" id="NNAY01000245">
    <property type="protein sequence ID" value="OXU29744.1"/>
    <property type="molecule type" value="Genomic_DNA"/>
</dbReference>
<dbReference type="Proteomes" id="UP000215335">
    <property type="component" value="Unassembled WGS sequence"/>
</dbReference>
<sequence length="268" mass="30562">YISLSYATLVCGNCLNFIIIPIVSATWTPPLYAWYPCNMSISICYWSCYLHQSTGFLTIGAVHVACETLVTGFILQICAQLEVLNHRVLSINLKIQNLALREKDKNKIFLYESFLTNACITDHNSILKFAELLSETFLQVLFIQFCASLSVIGTSIYLLTTIKVYSADFVITTLYLICLLNQMLLYCWYSNQVLLNSRELFRSIYNTDWITLHSKTQKTLLLMMLMASSPIQLFKGAIIKVNLDAFLNVLKFSYSAFNILKNPSKDLN</sequence>
<accession>A0A232FG64</accession>
<comment type="subcellular location">
    <subcellularLocation>
        <location evidence="1">Cell membrane</location>
        <topology evidence="1">Multi-pass membrane protein</topology>
    </subcellularLocation>
</comment>
<keyword evidence="4" id="KW-0812">Transmembrane</keyword>
<evidence type="ECO:0000256" key="6">
    <source>
        <dbReference type="ARBA" id="ARBA00022989"/>
    </source>
</evidence>
<keyword evidence="11" id="KW-1185">Reference proteome</keyword>
<protein>
    <recommendedName>
        <fullName evidence="12">Odorant receptor</fullName>
    </recommendedName>
</protein>
<dbReference type="Pfam" id="PF02949">
    <property type="entry name" value="7tm_6"/>
    <property type="match status" value="1"/>
</dbReference>
<organism evidence="10 11">
    <name type="scientific">Trichomalopsis sarcophagae</name>
    <dbReference type="NCBI Taxonomy" id="543379"/>
    <lineage>
        <taxon>Eukaryota</taxon>
        <taxon>Metazoa</taxon>
        <taxon>Ecdysozoa</taxon>
        <taxon>Arthropoda</taxon>
        <taxon>Hexapoda</taxon>
        <taxon>Insecta</taxon>
        <taxon>Pterygota</taxon>
        <taxon>Neoptera</taxon>
        <taxon>Endopterygota</taxon>
        <taxon>Hymenoptera</taxon>
        <taxon>Apocrita</taxon>
        <taxon>Proctotrupomorpha</taxon>
        <taxon>Chalcidoidea</taxon>
        <taxon>Pteromalidae</taxon>
        <taxon>Pteromalinae</taxon>
        <taxon>Trichomalopsis</taxon>
    </lineage>
</organism>
<keyword evidence="2" id="KW-1003">Cell membrane</keyword>
<evidence type="ECO:0000256" key="3">
    <source>
        <dbReference type="ARBA" id="ARBA00022606"/>
    </source>
</evidence>
<proteinExistence type="predicted"/>
<comment type="caution">
    <text evidence="10">The sequence shown here is derived from an EMBL/GenBank/DDBJ whole genome shotgun (WGS) entry which is preliminary data.</text>
</comment>
<evidence type="ECO:0000256" key="4">
    <source>
        <dbReference type="ARBA" id="ARBA00022692"/>
    </source>
</evidence>
<feature type="non-terminal residue" evidence="10">
    <location>
        <position position="1"/>
    </location>
</feature>
<evidence type="ECO:0000256" key="8">
    <source>
        <dbReference type="ARBA" id="ARBA00023170"/>
    </source>
</evidence>
<keyword evidence="5" id="KW-0552">Olfaction</keyword>
<dbReference type="STRING" id="543379.A0A232FG64"/>
<dbReference type="AlphaFoldDB" id="A0A232FG64"/>
<dbReference type="GO" id="GO:0007165">
    <property type="term" value="P:signal transduction"/>
    <property type="evidence" value="ECO:0007669"/>
    <property type="project" value="UniProtKB-KW"/>
</dbReference>
<keyword evidence="3" id="KW-0716">Sensory transduction</keyword>
<evidence type="ECO:0000313" key="11">
    <source>
        <dbReference type="Proteomes" id="UP000215335"/>
    </source>
</evidence>
<evidence type="ECO:0008006" key="12">
    <source>
        <dbReference type="Google" id="ProtNLM"/>
    </source>
</evidence>
<evidence type="ECO:0000256" key="1">
    <source>
        <dbReference type="ARBA" id="ARBA00004651"/>
    </source>
</evidence>
<dbReference type="PANTHER" id="PTHR21137">
    <property type="entry name" value="ODORANT RECEPTOR"/>
    <property type="match status" value="1"/>
</dbReference>
<keyword evidence="9" id="KW-0807">Transducer</keyword>
<dbReference type="PANTHER" id="PTHR21137:SF35">
    <property type="entry name" value="ODORANT RECEPTOR 19A-RELATED"/>
    <property type="match status" value="1"/>
</dbReference>
<dbReference type="GO" id="GO:0005886">
    <property type="term" value="C:plasma membrane"/>
    <property type="evidence" value="ECO:0007669"/>
    <property type="project" value="UniProtKB-SubCell"/>
</dbReference>
<gene>
    <name evidence="10" type="ORF">TSAR_012329</name>
</gene>
<evidence type="ECO:0000256" key="7">
    <source>
        <dbReference type="ARBA" id="ARBA00023136"/>
    </source>
</evidence>
<dbReference type="InterPro" id="IPR004117">
    <property type="entry name" value="7tm6_olfct_rcpt"/>
</dbReference>
<keyword evidence="8" id="KW-0675">Receptor</keyword>